<proteinExistence type="predicted"/>
<dbReference type="Proteomes" id="UP000184139">
    <property type="component" value="Unassembled WGS sequence"/>
</dbReference>
<dbReference type="InterPro" id="IPR035903">
    <property type="entry name" value="HesB-like_dom_sf"/>
</dbReference>
<sequence>MFDVTAMANDKLVNYLKENKISSAIRVSVMQGGCSGSALGLSLDEAKPQDESFQIDDVTFVIDKHLLEQCGSISIEYIEAGSRSGFTISSANPLPMAGGGCSSGSCGSGGCRH</sequence>
<evidence type="ECO:0000313" key="3">
    <source>
        <dbReference type="Proteomes" id="UP000184139"/>
    </source>
</evidence>
<feature type="domain" description="Core" evidence="1">
    <location>
        <begin position="3"/>
        <end position="91"/>
    </location>
</feature>
<evidence type="ECO:0000259" key="1">
    <source>
        <dbReference type="Pfam" id="PF01521"/>
    </source>
</evidence>
<dbReference type="EMBL" id="FQXS01000002">
    <property type="protein sequence ID" value="SHH43711.1"/>
    <property type="molecule type" value="Genomic_DNA"/>
</dbReference>
<dbReference type="GO" id="GO:0005506">
    <property type="term" value="F:iron ion binding"/>
    <property type="evidence" value="ECO:0007669"/>
    <property type="project" value="TreeGrafter"/>
</dbReference>
<dbReference type="AlphaFoldDB" id="A0A1M5SYW6"/>
<dbReference type="GO" id="GO:0051537">
    <property type="term" value="F:2 iron, 2 sulfur cluster binding"/>
    <property type="evidence" value="ECO:0007669"/>
    <property type="project" value="TreeGrafter"/>
</dbReference>
<dbReference type="SUPFAM" id="SSF89360">
    <property type="entry name" value="HesB-like domain"/>
    <property type="match status" value="1"/>
</dbReference>
<dbReference type="GO" id="GO:0016226">
    <property type="term" value="P:iron-sulfur cluster assembly"/>
    <property type="evidence" value="ECO:0007669"/>
    <property type="project" value="TreeGrafter"/>
</dbReference>
<evidence type="ECO:0000313" key="2">
    <source>
        <dbReference type="EMBL" id="SHH43711.1"/>
    </source>
</evidence>
<dbReference type="PANTHER" id="PTHR43011:SF1">
    <property type="entry name" value="IRON-SULFUR CLUSTER ASSEMBLY 2 HOMOLOG, MITOCHONDRIAL"/>
    <property type="match status" value="1"/>
</dbReference>
<dbReference type="NCBIfam" id="NF038090">
    <property type="entry name" value="IscA_HesB_Se"/>
    <property type="match status" value="1"/>
</dbReference>
<dbReference type="PANTHER" id="PTHR43011">
    <property type="entry name" value="IRON-SULFUR CLUSTER ASSEMBLY 2 HOMOLOG, MITOCHONDRIAL"/>
    <property type="match status" value="1"/>
</dbReference>
<dbReference type="RefSeq" id="WP_073373258.1">
    <property type="nucleotide sequence ID" value="NZ_FQXS01000002.1"/>
</dbReference>
<dbReference type="Pfam" id="PF01521">
    <property type="entry name" value="Fe-S_biosyn"/>
    <property type="match status" value="1"/>
</dbReference>
<reference evidence="2 3" key="1">
    <citation type="submission" date="2016-11" db="EMBL/GenBank/DDBJ databases">
        <authorList>
            <person name="Jaros S."/>
            <person name="Januszkiewicz K."/>
            <person name="Wedrychowicz H."/>
        </authorList>
    </citation>
    <scope>NUCLEOTIDE SEQUENCE [LARGE SCALE GENOMIC DNA]</scope>
    <source>
        <strain evidence="2 3">DSM 9705</strain>
    </source>
</reference>
<protein>
    <submittedName>
        <fullName evidence="2">Iron-sulfur cluster assembly accessory protein</fullName>
    </submittedName>
</protein>
<accession>A0A1M5SYW6</accession>
<gene>
    <name evidence="2" type="ORF">SAMN02745124_00513</name>
</gene>
<name>A0A1M5SYW6_9BACT</name>
<organism evidence="2 3">
    <name type="scientific">Desulfofustis glycolicus DSM 9705</name>
    <dbReference type="NCBI Taxonomy" id="1121409"/>
    <lineage>
        <taxon>Bacteria</taxon>
        <taxon>Pseudomonadati</taxon>
        <taxon>Thermodesulfobacteriota</taxon>
        <taxon>Desulfobulbia</taxon>
        <taxon>Desulfobulbales</taxon>
        <taxon>Desulfocapsaceae</taxon>
        <taxon>Desulfofustis</taxon>
    </lineage>
</organism>
<dbReference type="InterPro" id="IPR000361">
    <property type="entry name" value="ATAP_core_dom"/>
</dbReference>
<keyword evidence="3" id="KW-1185">Reference proteome</keyword>
<dbReference type="Gene3D" id="2.60.300.12">
    <property type="entry name" value="HesB-like domain"/>
    <property type="match status" value="1"/>
</dbReference>
<dbReference type="STRING" id="1121409.SAMN02745124_00513"/>
<dbReference type="OrthoDB" id="5460919at2"/>
<dbReference type="GO" id="GO:0051539">
    <property type="term" value="F:4 iron, 4 sulfur cluster binding"/>
    <property type="evidence" value="ECO:0007669"/>
    <property type="project" value="TreeGrafter"/>
</dbReference>